<proteinExistence type="predicted"/>
<keyword evidence="1" id="KW-1133">Transmembrane helix</keyword>
<keyword evidence="1" id="KW-0812">Transmembrane</keyword>
<evidence type="ECO:0000313" key="2">
    <source>
        <dbReference type="EMBL" id="QXL86334.1"/>
    </source>
</evidence>
<accession>A0A975YEH6</accession>
<dbReference type="Proteomes" id="UP000693972">
    <property type="component" value="Unassembled WGS sequence"/>
</dbReference>
<dbReference type="RefSeq" id="WP_257893294.1">
    <property type="nucleotide sequence ID" value="NZ_JAIMBW010000001.1"/>
</dbReference>
<dbReference type="EMBL" id="JAIMBW010000001">
    <property type="protein sequence ID" value="MBY4893623.1"/>
    <property type="molecule type" value="Genomic_DNA"/>
</dbReference>
<protein>
    <submittedName>
        <fullName evidence="2">ATP synthase subunit AtpR</fullName>
    </submittedName>
</protein>
<feature type="transmembrane region" description="Helical" evidence="1">
    <location>
        <begin position="12"/>
        <end position="31"/>
    </location>
</feature>
<sequence>MIAVVWSDVGLGLLIGAGVSAAYFVGLGLGMRLALRAARPVNILILSALVRIGLLLAAGWAVFSLSGPWSLAGFALAFFAARTIANAIARSGLPVEGTP</sequence>
<organism evidence="2">
    <name type="scientific">Gymnodinialimonas phycosphaerae</name>
    <dbReference type="NCBI Taxonomy" id="2841589"/>
    <lineage>
        <taxon>Bacteria</taxon>
        <taxon>Pseudomonadati</taxon>
        <taxon>Pseudomonadota</taxon>
        <taxon>Alphaproteobacteria</taxon>
        <taxon>Rhodobacterales</taxon>
        <taxon>Paracoccaceae</taxon>
        <taxon>Gymnodinialimonas</taxon>
    </lineage>
</organism>
<keyword evidence="1" id="KW-0472">Membrane</keyword>
<evidence type="ECO:0000256" key="1">
    <source>
        <dbReference type="SAM" id="Phobius"/>
    </source>
</evidence>
<reference evidence="2 3" key="1">
    <citation type="submission" date="2021-07" db="EMBL/GenBank/DDBJ databases">
        <title>Karlodiniumbacter phycospheric gen. nov., sp. nov., a phycosphere bacterium isolated from karlodinium veneficum.</title>
        <authorList>
            <person name="Peng Y."/>
            <person name="Jiang L."/>
            <person name="Lee J."/>
        </authorList>
    </citation>
    <scope>NUCLEOTIDE SEQUENCE</scope>
    <source>
        <strain evidence="2 3">N5</strain>
    </source>
</reference>
<name>A0A975YEH6_9RHOB</name>
<keyword evidence="3" id="KW-1185">Reference proteome</keyword>
<dbReference type="AlphaFoldDB" id="A0A975YEH6"/>
<feature type="transmembrane region" description="Helical" evidence="1">
    <location>
        <begin position="43"/>
        <end position="63"/>
    </location>
</feature>
<evidence type="ECO:0000313" key="3">
    <source>
        <dbReference type="Proteomes" id="UP000693972"/>
    </source>
</evidence>
<feature type="transmembrane region" description="Helical" evidence="1">
    <location>
        <begin position="69"/>
        <end position="89"/>
    </location>
</feature>
<gene>
    <name evidence="2" type="ORF">KUL25_12705</name>
</gene>
<dbReference type="EMBL" id="CP078073">
    <property type="protein sequence ID" value="QXL86334.1"/>
    <property type="molecule type" value="Genomic_DNA"/>
</dbReference>